<evidence type="ECO:0000256" key="1">
    <source>
        <dbReference type="SAM" id="Phobius"/>
    </source>
</evidence>
<keyword evidence="3" id="KW-1185">Reference proteome</keyword>
<feature type="transmembrane region" description="Helical" evidence="1">
    <location>
        <begin position="254"/>
        <end position="271"/>
    </location>
</feature>
<reference evidence="2 3" key="1">
    <citation type="submission" date="2023-09" db="EMBL/GenBank/DDBJ databases">
        <title>Nesidiocoris tenuis whole genome shotgun sequence.</title>
        <authorList>
            <person name="Shibata T."/>
            <person name="Shimoda M."/>
            <person name="Kobayashi T."/>
            <person name="Uehara T."/>
        </authorList>
    </citation>
    <scope>NUCLEOTIDE SEQUENCE [LARGE SCALE GENOMIC DNA]</scope>
    <source>
        <strain evidence="2 3">Japan</strain>
    </source>
</reference>
<evidence type="ECO:0008006" key="4">
    <source>
        <dbReference type="Google" id="ProtNLM"/>
    </source>
</evidence>
<keyword evidence="1" id="KW-1133">Transmembrane helix</keyword>
<keyword evidence="1" id="KW-0472">Membrane</keyword>
<name>A0ABN7A9X8_9HEMI</name>
<feature type="transmembrane region" description="Helical" evidence="1">
    <location>
        <begin position="323"/>
        <end position="344"/>
    </location>
</feature>
<sequence length="365" mass="41406">MSKKIFLHNAEDGTTSSFVKHMKILRWVGCSPLIVDPPTFSKISVPILLVSGSIYVSNVIRCVKNIFLLDKVDFMNISLSASGILLVLAPLLSTMEAILNRFILEKAANDLISIQNRLGATNYNLFAPIKIMLTGPVVAAITIVIRIAFISNISDMIHELYSLQLFFTIHSAVVRFAYWTHCIGDCFVRLSRNKLMVREESIAEFMKTCVRLENLIADINKAFDACLTWNLAIIFCFFVIQMFLAIEYGERKPSIWAALVLWHFGVLLYSCQNVVDMARNCNSAFIRTVSQRKFDWNRTSSLVLLSYLIGRNRPAVIAFKTIVIEYGLLFSMLSGLMTYVILLYQLHLSFDDHHNIRLTNVTPAI</sequence>
<proteinExistence type="predicted"/>
<accession>A0ABN7A9X8</accession>
<keyword evidence="1" id="KW-0812">Transmembrane</keyword>
<evidence type="ECO:0000313" key="3">
    <source>
        <dbReference type="Proteomes" id="UP001307889"/>
    </source>
</evidence>
<feature type="transmembrane region" description="Helical" evidence="1">
    <location>
        <begin position="72"/>
        <end position="92"/>
    </location>
</feature>
<feature type="transmembrane region" description="Helical" evidence="1">
    <location>
        <begin position="125"/>
        <end position="149"/>
    </location>
</feature>
<organism evidence="2 3">
    <name type="scientific">Nesidiocoris tenuis</name>
    <dbReference type="NCBI Taxonomy" id="355587"/>
    <lineage>
        <taxon>Eukaryota</taxon>
        <taxon>Metazoa</taxon>
        <taxon>Ecdysozoa</taxon>
        <taxon>Arthropoda</taxon>
        <taxon>Hexapoda</taxon>
        <taxon>Insecta</taxon>
        <taxon>Pterygota</taxon>
        <taxon>Neoptera</taxon>
        <taxon>Paraneoptera</taxon>
        <taxon>Hemiptera</taxon>
        <taxon>Heteroptera</taxon>
        <taxon>Panheteroptera</taxon>
        <taxon>Cimicomorpha</taxon>
        <taxon>Miridae</taxon>
        <taxon>Dicyphina</taxon>
        <taxon>Nesidiocoris</taxon>
    </lineage>
</organism>
<evidence type="ECO:0000313" key="2">
    <source>
        <dbReference type="EMBL" id="BES88803.1"/>
    </source>
</evidence>
<dbReference type="Proteomes" id="UP001307889">
    <property type="component" value="Chromosome 1"/>
</dbReference>
<protein>
    <recommendedName>
        <fullName evidence="4">Gustatory receptor</fullName>
    </recommendedName>
</protein>
<gene>
    <name evidence="2" type="ORF">NTJ_01610</name>
</gene>
<feature type="transmembrane region" description="Helical" evidence="1">
    <location>
        <begin position="227"/>
        <end position="248"/>
    </location>
</feature>
<dbReference type="EMBL" id="AP028909">
    <property type="protein sequence ID" value="BES88803.1"/>
    <property type="molecule type" value="Genomic_DNA"/>
</dbReference>